<gene>
    <name evidence="8" type="ORF">SJPD1_1979</name>
</gene>
<dbReference type="InterPro" id="IPR052159">
    <property type="entry name" value="Competence_DNA_uptake"/>
</dbReference>
<evidence type="ECO:0000313" key="9">
    <source>
        <dbReference type="Proteomes" id="UP000217349"/>
    </source>
</evidence>
<dbReference type="Pfam" id="PF03772">
    <property type="entry name" value="Competence"/>
    <property type="match status" value="1"/>
</dbReference>
<reference evidence="9" key="1">
    <citation type="submission" date="2017-09" db="EMBL/GenBank/DDBJ databases">
        <title>The complete genome of Sulfurospirillum sp. JPD-1.</title>
        <authorList>
            <person name="Goris T."/>
        </authorList>
    </citation>
    <scope>NUCLEOTIDE SEQUENCE [LARGE SCALE GENOMIC DNA]</scope>
    <source>
        <strain evidence="9">JPD-1</strain>
    </source>
</reference>
<dbReference type="NCBIfam" id="TIGR00360">
    <property type="entry name" value="ComEC_N-term"/>
    <property type="match status" value="1"/>
</dbReference>
<dbReference type="PANTHER" id="PTHR30619:SF7">
    <property type="entry name" value="BETA-LACTAMASE DOMAIN PROTEIN"/>
    <property type="match status" value="1"/>
</dbReference>
<dbReference type="AlphaFoldDB" id="A0A290HTY1"/>
<name>A0A290HTY1_9BACT</name>
<protein>
    <submittedName>
        <fullName evidence="8">Membrane protein, BrkB-like</fullName>
    </submittedName>
</protein>
<feature type="transmembrane region" description="Helical" evidence="6">
    <location>
        <begin position="307"/>
        <end position="332"/>
    </location>
</feature>
<evidence type="ECO:0000256" key="4">
    <source>
        <dbReference type="ARBA" id="ARBA00022989"/>
    </source>
</evidence>
<evidence type="ECO:0000256" key="6">
    <source>
        <dbReference type="SAM" id="Phobius"/>
    </source>
</evidence>
<dbReference type="OrthoDB" id="5372341at2"/>
<feature type="transmembrane region" description="Helical" evidence="6">
    <location>
        <begin position="344"/>
        <end position="365"/>
    </location>
</feature>
<keyword evidence="3 6" id="KW-0812">Transmembrane</keyword>
<evidence type="ECO:0000259" key="7">
    <source>
        <dbReference type="Pfam" id="PF03772"/>
    </source>
</evidence>
<dbReference type="KEGG" id="sulj:SJPD1_1979"/>
<evidence type="ECO:0000256" key="5">
    <source>
        <dbReference type="ARBA" id="ARBA00023136"/>
    </source>
</evidence>
<feature type="transmembrane region" description="Helical" evidence="6">
    <location>
        <begin position="13"/>
        <end position="33"/>
    </location>
</feature>
<keyword evidence="5 6" id="KW-0472">Membrane</keyword>
<keyword evidence="2" id="KW-1003">Cell membrane</keyword>
<feature type="domain" description="ComEC/Rec2-related protein" evidence="7">
    <location>
        <begin position="161"/>
        <end position="398"/>
    </location>
</feature>
<accession>A0A290HTY1</accession>
<proteinExistence type="predicted"/>
<evidence type="ECO:0000313" key="8">
    <source>
        <dbReference type="EMBL" id="ATB70084.1"/>
    </source>
</evidence>
<dbReference type="GO" id="GO:0005886">
    <property type="term" value="C:plasma membrane"/>
    <property type="evidence" value="ECO:0007669"/>
    <property type="project" value="UniProtKB-SubCell"/>
</dbReference>
<dbReference type="Proteomes" id="UP000217349">
    <property type="component" value="Chromosome"/>
</dbReference>
<organism evidence="8 9">
    <name type="scientific">Sulfurospirillum diekertiae</name>
    <dbReference type="NCBI Taxonomy" id="1854492"/>
    <lineage>
        <taxon>Bacteria</taxon>
        <taxon>Pseudomonadati</taxon>
        <taxon>Campylobacterota</taxon>
        <taxon>Epsilonproteobacteria</taxon>
        <taxon>Campylobacterales</taxon>
        <taxon>Sulfurospirillaceae</taxon>
        <taxon>Sulfurospirillum</taxon>
    </lineage>
</organism>
<feature type="transmembrane region" description="Helical" evidence="6">
    <location>
        <begin position="404"/>
        <end position="420"/>
    </location>
</feature>
<feature type="transmembrane region" description="Helical" evidence="6">
    <location>
        <begin position="264"/>
        <end position="295"/>
    </location>
</feature>
<sequence>MLSVPLFVSKKEFFLTLAVVLCIAFISLLIEYYQFKELTKNTLHVNTATVLNHYTKTNEKGRSYDVFKLKLDGNSAEVYTTSWRISSLPIKSRVKVKLNVEKVTFLAYLQGFFAPSLSVYEIYEDNPPLLDVKPLYRWIDNQHDNEKIAELYKTLLFATPISKELRDEVQKWGISHLIAISGYNVGVISFLLFFFLKPLYQFFQSRYFPYRNLTADLTMIVLVVLFAYMVVIDFVPSFLRAFAMSVLGFFFYSRGIKVLSYEMLGLTSLGLLALFPTLVFSLSFWFSVAGVFYLFLFLHHFESLNRWVLLSIIDLGIFLLMVPIVHTFFPVFTFLQLTSPISSLVFIVFYPLGVLLHVIHLGGILDTYLLDFLHVNAQSYMLSFPWWMLVLYVGVSLMAIRSKLALYGCLGFAFLSLFFIQ</sequence>
<evidence type="ECO:0000256" key="2">
    <source>
        <dbReference type="ARBA" id="ARBA00022475"/>
    </source>
</evidence>
<dbReference type="PANTHER" id="PTHR30619">
    <property type="entry name" value="DNA INTERNALIZATION/COMPETENCE PROTEIN COMEC/REC2"/>
    <property type="match status" value="1"/>
</dbReference>
<comment type="subcellular location">
    <subcellularLocation>
        <location evidence="1">Cell membrane</location>
        <topology evidence="1">Multi-pass membrane protein</topology>
    </subcellularLocation>
</comment>
<dbReference type="EMBL" id="CP023275">
    <property type="protein sequence ID" value="ATB70084.1"/>
    <property type="molecule type" value="Genomic_DNA"/>
</dbReference>
<evidence type="ECO:0000256" key="3">
    <source>
        <dbReference type="ARBA" id="ARBA00022692"/>
    </source>
</evidence>
<feature type="transmembrane region" description="Helical" evidence="6">
    <location>
        <begin position="208"/>
        <end position="228"/>
    </location>
</feature>
<keyword evidence="4 6" id="KW-1133">Transmembrane helix</keyword>
<dbReference type="InterPro" id="IPR004477">
    <property type="entry name" value="ComEC_N"/>
</dbReference>
<feature type="transmembrane region" description="Helical" evidence="6">
    <location>
        <begin position="377"/>
        <end position="397"/>
    </location>
</feature>
<evidence type="ECO:0000256" key="1">
    <source>
        <dbReference type="ARBA" id="ARBA00004651"/>
    </source>
</evidence>
<feature type="transmembrane region" description="Helical" evidence="6">
    <location>
        <begin position="174"/>
        <end position="196"/>
    </location>
</feature>